<evidence type="ECO:0000313" key="1">
    <source>
        <dbReference type="EMBL" id="CAG8575551.1"/>
    </source>
</evidence>
<protein>
    <submittedName>
        <fullName evidence="1">17069_t:CDS:1</fullName>
    </submittedName>
</protein>
<evidence type="ECO:0000313" key="2">
    <source>
        <dbReference type="Proteomes" id="UP000789525"/>
    </source>
</evidence>
<accession>A0ACA9M7S1</accession>
<dbReference type="EMBL" id="CAJVPT010011010">
    <property type="protein sequence ID" value="CAG8575551.1"/>
    <property type="molecule type" value="Genomic_DNA"/>
</dbReference>
<keyword evidence="2" id="KW-1185">Reference proteome</keyword>
<reference evidence="1" key="1">
    <citation type="submission" date="2021-06" db="EMBL/GenBank/DDBJ databases">
        <authorList>
            <person name="Kallberg Y."/>
            <person name="Tangrot J."/>
            <person name="Rosling A."/>
        </authorList>
    </citation>
    <scope>NUCLEOTIDE SEQUENCE</scope>
    <source>
        <strain evidence="1">CL356</strain>
    </source>
</reference>
<gene>
    <name evidence="1" type="ORF">ACOLOM_LOCUS5767</name>
</gene>
<feature type="non-terminal residue" evidence="1">
    <location>
        <position position="1"/>
    </location>
</feature>
<comment type="caution">
    <text evidence="1">The sequence shown here is derived from an EMBL/GenBank/DDBJ whole genome shotgun (WGS) entry which is preliminary data.</text>
</comment>
<dbReference type="Proteomes" id="UP000789525">
    <property type="component" value="Unassembled WGS sequence"/>
</dbReference>
<proteinExistence type="predicted"/>
<sequence length="803" mass="90426">LRLLCRNPHGIFMAGDTAQQITSTAFRFTDLTALLYRLEQEADVSVVRQTRQAVHPKSFTLSVNYRSHGGIINCAHSVVKLLTKYWPDSIDTLEREQGLVDGPKPVFFSGWDGDTGHIGLNLVHSNVRVFTPRLRNVIDLAFLGILVRNEAARERLREQIGDIGLILTLYESKGLEFSDVLLYNFFQDSTITTEWRVLLNEVEDQRRGKVSAPSFDELRHVGVCSELKFLYVGLTRARNHLWIWDNSVQAEPMKTIYQANPSTVASSREEWEKMGRILFSRANYQQATICFERAGLLLLRDICIAYHLRKTARLLQVGSDERKSTFSSAAEAFFKCAAGDHTQSQACYIKAGECFVEAGNHKEASDSFCMAGEFTKGAKQARLAAEFDRAIEIIQTSEVDQIVASAIVEVCKVVKARSLFNSDEELLGHLEEYGFDKTPILVQLERFREAADIHLQDGKAAEAIDLYLRDGSEESLEKARQCVLDELWIQLPYGAAVLEERRPNIVRILKLATQITSASDHWIRESLLMVTIRTLAASRSDALVQLIRRGSSVLPVLGGKVPQRQFTRPVDLFFGFATSPLVAPFFKSNLNAKAKEFVPRNSILAHLPKNDGAKVSQEDASFSNQSQASSNLATAQVLQPSEPGLLNQIEDHKGQLSFAAGTQKEGASLQEISNEDEGPTDSLPDRPFTEAIDESQLKEEYSEKEHIAARNIQTTYRHYRRRTGKVAKRPVDQWFNDFSEATRQFQLPGRYLALLRGPLPHFMVCLDAFKADIQKQRSRAMKNLVDNDHRSIEDTMARLNAIK</sequence>
<organism evidence="1 2">
    <name type="scientific">Acaulospora colombiana</name>
    <dbReference type="NCBI Taxonomy" id="27376"/>
    <lineage>
        <taxon>Eukaryota</taxon>
        <taxon>Fungi</taxon>
        <taxon>Fungi incertae sedis</taxon>
        <taxon>Mucoromycota</taxon>
        <taxon>Glomeromycotina</taxon>
        <taxon>Glomeromycetes</taxon>
        <taxon>Diversisporales</taxon>
        <taxon>Acaulosporaceae</taxon>
        <taxon>Acaulospora</taxon>
    </lineage>
</organism>
<name>A0ACA9M7S1_9GLOM</name>